<dbReference type="Pfam" id="PF05193">
    <property type="entry name" value="Peptidase_M16_C"/>
    <property type="match status" value="1"/>
</dbReference>
<dbReference type="SUPFAM" id="SSF63411">
    <property type="entry name" value="LuxS/MPP-like metallohydrolase"/>
    <property type="match status" value="2"/>
</dbReference>
<reference evidence="2 3" key="1">
    <citation type="submission" date="2019-03" db="EMBL/GenBank/DDBJ databases">
        <title>Genomic Encyclopedia of Type Strains, Phase IV (KMG-IV): sequencing the most valuable type-strain genomes for metagenomic binning, comparative biology and taxonomic classification.</title>
        <authorList>
            <person name="Goeker M."/>
        </authorList>
    </citation>
    <scope>NUCLEOTIDE SEQUENCE [LARGE SCALE GENOMIC DNA]</scope>
    <source>
        <strain evidence="2 3">DSM 13054</strain>
    </source>
</reference>
<dbReference type="AlphaFoldDB" id="A0A4R2K508"/>
<dbReference type="Proteomes" id="UP000294886">
    <property type="component" value="Unassembled WGS sequence"/>
</dbReference>
<dbReference type="InterPro" id="IPR050361">
    <property type="entry name" value="MPP/UQCRC_Complex"/>
</dbReference>
<gene>
    <name evidence="2" type="ORF">EV203_10839</name>
</gene>
<dbReference type="RefSeq" id="WP_132039424.1">
    <property type="nucleotide sequence ID" value="NZ_SLWU01000008.1"/>
</dbReference>
<dbReference type="NCBIfam" id="NF047422">
    <property type="entry name" value="YfmF_fam"/>
    <property type="match status" value="1"/>
</dbReference>
<evidence type="ECO:0000259" key="1">
    <source>
        <dbReference type="Pfam" id="PF05193"/>
    </source>
</evidence>
<dbReference type="Gene3D" id="3.30.830.10">
    <property type="entry name" value="Metalloenzyme, LuxS/M16 peptidase-like"/>
    <property type="match status" value="2"/>
</dbReference>
<dbReference type="InterPro" id="IPR011249">
    <property type="entry name" value="Metalloenz_LuxS/M16"/>
</dbReference>
<protein>
    <submittedName>
        <fullName evidence="2">Putative Zn-dependent peptidase</fullName>
    </submittedName>
</protein>
<name>A0A4R2K508_9THEO</name>
<proteinExistence type="predicted"/>
<organism evidence="2 3">
    <name type="scientific">Caldanaerobacter subterraneus</name>
    <dbReference type="NCBI Taxonomy" id="911092"/>
    <lineage>
        <taxon>Bacteria</taxon>
        <taxon>Bacillati</taxon>
        <taxon>Bacillota</taxon>
        <taxon>Clostridia</taxon>
        <taxon>Thermoanaerobacterales</taxon>
        <taxon>Thermoanaerobacteraceae</taxon>
        <taxon>Caldanaerobacter</taxon>
    </lineage>
</organism>
<dbReference type="PANTHER" id="PTHR11851:SF186">
    <property type="entry name" value="INACTIVE METALLOPROTEASE YMFF-RELATED"/>
    <property type="match status" value="1"/>
</dbReference>
<sequence>MELIHKELGDGINLYLDVTDKFKTVTVNLYVQNKLGDEATWYALIPSVLKRGTSTLKTYKDMVKYLEMLYGTTMAVSVYKKGERHFQQYRLELPQEEYVEENVFEKGIKFLYELVFEPFTQDGAFLKEYVLQEKEVQKNLIESRINDKTKYAVDRCYEEMCKGEPFAIFELGKKEDLDLIDEKNLFEYYKKCIDTLPVDIYVVGNVNPEYAEEVFRKYFNLRRKEVLEIPFTDVRKEVKEVKYVTEELDVNQGKLTLGFRTNVSPGSEEYYSLLVYSTILGGGPFSKLFMNVREKASLAYYAYSRLERFKGLMVISSGIEVENYSKALDIILKEVGEMEKGNISDYEFESAKKSLYTSLNAIKDNATSKADYYLSQKIAGTNLGIEEFIKKIEKVSKEDVVEVSKKVKLDTVYFMRNKKEA</sequence>
<comment type="caution">
    <text evidence="2">The sequence shown here is derived from an EMBL/GenBank/DDBJ whole genome shotgun (WGS) entry which is preliminary data.</text>
</comment>
<dbReference type="InterPro" id="IPR007863">
    <property type="entry name" value="Peptidase_M16_C"/>
</dbReference>
<dbReference type="GO" id="GO:0046872">
    <property type="term" value="F:metal ion binding"/>
    <property type="evidence" value="ECO:0007669"/>
    <property type="project" value="InterPro"/>
</dbReference>
<accession>A0A4R2K508</accession>
<dbReference type="PANTHER" id="PTHR11851">
    <property type="entry name" value="METALLOPROTEASE"/>
    <property type="match status" value="1"/>
</dbReference>
<evidence type="ECO:0000313" key="3">
    <source>
        <dbReference type="Proteomes" id="UP000294886"/>
    </source>
</evidence>
<dbReference type="EMBL" id="SLWU01000008">
    <property type="protein sequence ID" value="TCO66942.1"/>
    <property type="molecule type" value="Genomic_DNA"/>
</dbReference>
<feature type="domain" description="Peptidase M16 C-terminal" evidence="1">
    <location>
        <begin position="183"/>
        <end position="355"/>
    </location>
</feature>
<evidence type="ECO:0000313" key="2">
    <source>
        <dbReference type="EMBL" id="TCO66942.1"/>
    </source>
</evidence>